<evidence type="ECO:0008006" key="4">
    <source>
        <dbReference type="Google" id="ProtNLM"/>
    </source>
</evidence>
<evidence type="ECO:0000313" key="2">
    <source>
        <dbReference type="EMBL" id="RXR33116.1"/>
    </source>
</evidence>
<dbReference type="RefSeq" id="WP_129463960.1">
    <property type="nucleotide sequence ID" value="NZ_SBKQ01000005.1"/>
</dbReference>
<sequence>MKNILKSFGIILALVVVACSTKEDDSVYLNDRTSVAYFVPGSAGTLFVREDSASVFEVKVGVSEAKSFARNFEIEVLPTSTANPDSYTIQSGVFTIPANSVVGSFTVTGDFANASLSGEILRLKLLGVEDTMLGSRDVFNLTIIRLCPLNASFTGAYTLTQVTPGYAPAAGAPVFGNNVTVNVTMGSTELERQFEVKFYPSLGLGNPSNVPVVFELSCGNVNMIGNSSASGIGCGGSIEVGPTNGTPSTFDANDDSVFEITFHEDSSGGAGSCSAGQQTTIRLEKQ</sequence>
<accession>A0A4V1N4R8</accession>
<keyword evidence="3" id="KW-1185">Reference proteome</keyword>
<reference evidence="3" key="1">
    <citation type="submission" date="2019-01" db="EMBL/GenBank/DDBJ databases">
        <title>Cytophagaceae bacterium strain CAR-16.</title>
        <authorList>
            <person name="Chen W.-M."/>
        </authorList>
    </citation>
    <scope>NUCLEOTIDE SEQUENCE [LARGE SCALE GENOMIC DNA]</scope>
    <source>
        <strain evidence="3">ICH-30</strain>
    </source>
</reference>
<feature type="region of interest" description="Disordered" evidence="1">
    <location>
        <begin position="265"/>
        <end position="286"/>
    </location>
</feature>
<protein>
    <recommendedName>
        <fullName evidence="4">DUF1735 domain-containing protein</fullName>
    </recommendedName>
</protein>
<gene>
    <name evidence="2" type="ORF">EQG68_06410</name>
</gene>
<name>A0A4V1N4R8_9FLAO</name>
<evidence type="ECO:0000256" key="1">
    <source>
        <dbReference type="SAM" id="MobiDB-lite"/>
    </source>
</evidence>
<feature type="compositionally biased region" description="Polar residues" evidence="1">
    <location>
        <begin position="277"/>
        <end position="286"/>
    </location>
</feature>
<dbReference type="PROSITE" id="PS51257">
    <property type="entry name" value="PROKAR_LIPOPROTEIN"/>
    <property type="match status" value="1"/>
</dbReference>
<dbReference type="OrthoDB" id="1341662at2"/>
<proteinExistence type="predicted"/>
<dbReference type="AlphaFoldDB" id="A0A4V1N4R8"/>
<dbReference type="Proteomes" id="UP000289734">
    <property type="component" value="Unassembled WGS sequence"/>
</dbReference>
<organism evidence="2 3">
    <name type="scientific">Flavobacterium piscinae</name>
    <dbReference type="NCBI Taxonomy" id="2506424"/>
    <lineage>
        <taxon>Bacteria</taxon>
        <taxon>Pseudomonadati</taxon>
        <taxon>Bacteroidota</taxon>
        <taxon>Flavobacteriia</taxon>
        <taxon>Flavobacteriales</taxon>
        <taxon>Flavobacteriaceae</taxon>
        <taxon>Flavobacterium</taxon>
    </lineage>
</organism>
<dbReference type="EMBL" id="SBKQ01000005">
    <property type="protein sequence ID" value="RXR33116.1"/>
    <property type="molecule type" value="Genomic_DNA"/>
</dbReference>
<comment type="caution">
    <text evidence="2">The sequence shown here is derived from an EMBL/GenBank/DDBJ whole genome shotgun (WGS) entry which is preliminary data.</text>
</comment>
<evidence type="ECO:0000313" key="3">
    <source>
        <dbReference type="Proteomes" id="UP000289734"/>
    </source>
</evidence>